<dbReference type="Pfam" id="PF04134">
    <property type="entry name" value="DCC1-like"/>
    <property type="match status" value="1"/>
</dbReference>
<dbReference type="PANTHER" id="PTHR33639">
    <property type="entry name" value="THIOL-DISULFIDE OXIDOREDUCTASE DCC"/>
    <property type="match status" value="1"/>
</dbReference>
<sequence>MKKGQLVILFDGVCNFCDQSVQFILKRDKEEVFQFASLQSAYGQKFLEAAHLNQHNFSSMILVEDSSYYMKSAAVLRICKHLKGFYRLLYVLILVPKPLRDYLYDLIANNRYKWFGKKESCSIPSKEVRERFLN</sequence>
<dbReference type="EMBL" id="WKKI01000038">
    <property type="protein sequence ID" value="MRX73583.1"/>
    <property type="molecule type" value="Genomic_DNA"/>
</dbReference>
<dbReference type="AlphaFoldDB" id="A0A7X2M009"/>
<keyword evidence="2" id="KW-1185">Reference proteome</keyword>
<dbReference type="RefSeq" id="WP_154309042.1">
    <property type="nucleotide sequence ID" value="NZ_WKKI01000038.1"/>
</dbReference>
<proteinExistence type="predicted"/>
<gene>
    <name evidence="1" type="ORF">GJU40_15670</name>
</gene>
<dbReference type="Proteomes" id="UP000448867">
    <property type="component" value="Unassembled WGS sequence"/>
</dbReference>
<dbReference type="InterPro" id="IPR007263">
    <property type="entry name" value="DCC1-like"/>
</dbReference>
<evidence type="ECO:0000313" key="1">
    <source>
        <dbReference type="EMBL" id="MRX73583.1"/>
    </source>
</evidence>
<dbReference type="PANTHER" id="PTHR33639:SF2">
    <property type="entry name" value="DUF393 DOMAIN-CONTAINING PROTEIN"/>
    <property type="match status" value="1"/>
</dbReference>
<name>A0A7X2M009_9BACI</name>
<comment type="caution">
    <text evidence="1">The sequence shown here is derived from an EMBL/GenBank/DDBJ whole genome shotgun (WGS) entry which is preliminary data.</text>
</comment>
<reference evidence="1 2" key="1">
    <citation type="submission" date="2019-11" db="EMBL/GenBank/DDBJ databases">
        <title>Bacillus lacus genome.</title>
        <authorList>
            <person name="Allen C.J."/>
            <person name="Newman J.D."/>
        </authorList>
    </citation>
    <scope>NUCLEOTIDE SEQUENCE [LARGE SCALE GENOMIC DNA]</scope>
    <source>
        <strain evidence="1 2">KCTC 33946</strain>
    </source>
</reference>
<protein>
    <submittedName>
        <fullName evidence="1">DUF393 domain-containing protein</fullName>
    </submittedName>
</protein>
<accession>A0A7X2M009</accession>
<dbReference type="InterPro" id="IPR052927">
    <property type="entry name" value="DCC_oxidoreductase"/>
</dbReference>
<organism evidence="1 2">
    <name type="scientific">Metabacillus lacus</name>
    <dbReference type="NCBI Taxonomy" id="1983721"/>
    <lineage>
        <taxon>Bacteria</taxon>
        <taxon>Bacillati</taxon>
        <taxon>Bacillota</taxon>
        <taxon>Bacilli</taxon>
        <taxon>Bacillales</taxon>
        <taxon>Bacillaceae</taxon>
        <taxon>Metabacillus</taxon>
    </lineage>
</organism>
<evidence type="ECO:0000313" key="2">
    <source>
        <dbReference type="Proteomes" id="UP000448867"/>
    </source>
</evidence>
<dbReference type="GO" id="GO:0015035">
    <property type="term" value="F:protein-disulfide reductase activity"/>
    <property type="evidence" value="ECO:0007669"/>
    <property type="project" value="InterPro"/>
</dbReference>
<dbReference type="OrthoDB" id="9785438at2"/>